<dbReference type="Proteomes" id="UP000796880">
    <property type="component" value="Unassembled WGS sequence"/>
</dbReference>
<protein>
    <recommendedName>
        <fullName evidence="2">BSD domain-containing protein</fullName>
    </recommendedName>
</protein>
<evidence type="ECO:0000313" key="3">
    <source>
        <dbReference type="EMBL" id="KAF3435991.1"/>
    </source>
</evidence>
<sequence>MVASRVARLSAKSMDLSSWFRRTLLSSSEKTKNPHLPKQHPDQRQQEEQELGLTDQFIDFVKSFTLDTFKNFSLPDEAGEEGRTTPGHVRKDLTEWQERHATALLLRVKEISQLRYKLCPGYLKEHQFWSIYFSLVKTHVAEYELNAIRLAKLKEMASENGETTDANACEVEMAEKKHATNLPPPTP</sequence>
<dbReference type="Pfam" id="PF03909">
    <property type="entry name" value="BSD"/>
    <property type="match status" value="1"/>
</dbReference>
<evidence type="ECO:0000256" key="1">
    <source>
        <dbReference type="SAM" id="MobiDB-lite"/>
    </source>
</evidence>
<dbReference type="PANTHER" id="PTHR31923:SF3">
    <property type="entry name" value="BSD DOMAIN-CONTAINING PROTEIN"/>
    <property type="match status" value="1"/>
</dbReference>
<dbReference type="SUPFAM" id="SSF140383">
    <property type="entry name" value="BSD domain-like"/>
    <property type="match status" value="1"/>
</dbReference>
<dbReference type="AlphaFoldDB" id="A0A8K0DWG4"/>
<dbReference type="PROSITE" id="PS50858">
    <property type="entry name" value="BSD"/>
    <property type="match status" value="1"/>
</dbReference>
<proteinExistence type="predicted"/>
<dbReference type="SMART" id="SM00751">
    <property type="entry name" value="BSD"/>
    <property type="match status" value="1"/>
</dbReference>
<dbReference type="PANTHER" id="PTHR31923">
    <property type="entry name" value="BSD DOMAIN-CONTAINING PROTEIN"/>
    <property type="match status" value="1"/>
</dbReference>
<comment type="caution">
    <text evidence="3">The sequence shown here is derived from an EMBL/GenBank/DDBJ whole genome shotgun (WGS) entry which is preliminary data.</text>
</comment>
<reference evidence="3" key="1">
    <citation type="submission" date="2020-03" db="EMBL/GenBank/DDBJ databases">
        <title>A high-quality chromosome-level genome assembly of a woody plant with both climbing and erect habits, Rhamnella rubrinervis.</title>
        <authorList>
            <person name="Lu Z."/>
            <person name="Yang Y."/>
            <person name="Zhu X."/>
            <person name="Sun Y."/>
        </authorList>
    </citation>
    <scope>NUCLEOTIDE SEQUENCE</scope>
    <source>
        <strain evidence="3">BYM</strain>
        <tissue evidence="3">Leaf</tissue>
    </source>
</reference>
<name>A0A8K0DWG4_9ROSA</name>
<dbReference type="InterPro" id="IPR005607">
    <property type="entry name" value="BSD_dom"/>
</dbReference>
<feature type="region of interest" description="Disordered" evidence="1">
    <location>
        <begin position="29"/>
        <end position="48"/>
    </location>
</feature>
<dbReference type="OrthoDB" id="47923at2759"/>
<organism evidence="3 4">
    <name type="scientific">Rhamnella rubrinervis</name>
    <dbReference type="NCBI Taxonomy" id="2594499"/>
    <lineage>
        <taxon>Eukaryota</taxon>
        <taxon>Viridiplantae</taxon>
        <taxon>Streptophyta</taxon>
        <taxon>Embryophyta</taxon>
        <taxon>Tracheophyta</taxon>
        <taxon>Spermatophyta</taxon>
        <taxon>Magnoliopsida</taxon>
        <taxon>eudicotyledons</taxon>
        <taxon>Gunneridae</taxon>
        <taxon>Pentapetalae</taxon>
        <taxon>rosids</taxon>
        <taxon>fabids</taxon>
        <taxon>Rosales</taxon>
        <taxon>Rhamnaceae</taxon>
        <taxon>rhamnoid group</taxon>
        <taxon>Rhamneae</taxon>
        <taxon>Rhamnella</taxon>
    </lineage>
</organism>
<dbReference type="Gene3D" id="1.10.3970.10">
    <property type="entry name" value="BSD domain"/>
    <property type="match status" value="1"/>
</dbReference>
<evidence type="ECO:0000259" key="2">
    <source>
        <dbReference type="PROSITE" id="PS50858"/>
    </source>
</evidence>
<keyword evidence="4" id="KW-1185">Reference proteome</keyword>
<dbReference type="EMBL" id="VOIH02000010">
    <property type="protein sequence ID" value="KAF3435991.1"/>
    <property type="molecule type" value="Genomic_DNA"/>
</dbReference>
<gene>
    <name evidence="3" type="ORF">FNV43_RR23083</name>
</gene>
<accession>A0A8K0DWG4</accession>
<dbReference type="InterPro" id="IPR035925">
    <property type="entry name" value="BSD_dom_sf"/>
</dbReference>
<evidence type="ECO:0000313" key="4">
    <source>
        <dbReference type="Proteomes" id="UP000796880"/>
    </source>
</evidence>
<feature type="domain" description="BSD" evidence="2">
    <location>
        <begin position="95"/>
        <end position="140"/>
    </location>
</feature>